<dbReference type="InterPro" id="IPR041567">
    <property type="entry name" value="COI1_F-box"/>
</dbReference>
<feature type="domain" description="COI1 F-box" evidence="1">
    <location>
        <begin position="2"/>
        <end position="41"/>
    </location>
</feature>
<dbReference type="Gene3D" id="3.80.10.10">
    <property type="entry name" value="Ribonuclease Inhibitor"/>
    <property type="match status" value="2"/>
</dbReference>
<dbReference type="InterPro" id="IPR006553">
    <property type="entry name" value="Leu-rich_rpt_Cys-con_subtyp"/>
</dbReference>
<dbReference type="InterPro" id="IPR036047">
    <property type="entry name" value="F-box-like_dom_sf"/>
</dbReference>
<dbReference type="Pfam" id="PF18511">
    <property type="entry name" value="F-box_5"/>
    <property type="match status" value="1"/>
</dbReference>
<evidence type="ECO:0000313" key="3">
    <source>
        <dbReference type="Proteomes" id="UP001633002"/>
    </source>
</evidence>
<dbReference type="PANTHER" id="PTHR13318:SF182">
    <property type="entry name" value="F-BOX_LRR-REPEAT PROTEIN 14"/>
    <property type="match status" value="1"/>
</dbReference>
<sequence length="425" mass="47324">MDTVPEDILAHILLRLKNVKDRNMAATVCRRWFYLDRVFRRELSVGCGMDPPEAAIGALTARFTNLSKLEISYSGWNSNMGKQVDDKTLEILSQNCLQLTDLTLNFCGFITDTGMGNLTLCKQLKSVRLNFLPCVTGRGLLSLVTGCRYLTRFHVEWLMGVRTVEWLEFIGRKGNIVSLAVKNCRCVGDYELGKLGRRGWQNLREFHFVVDLRHGLAGNVFGHNGREASLLNAWRMLDGSQESCCPNLEVLHLARTLSASGTGLNWLLSQCPSLRQLHLDTCIGLEDEDLVSLARHSPELSSVYIRAPIHLPTPNPPRLTDAGLLALARLCPDIECIELAFHDSDLNPFFTSAGITTMVETCIKLRSLSISAADPFTDEVMIAVCFSPFRHVRKLKCLDVHSCPLVSREGLLGAAQIVMYNGTLS</sequence>
<evidence type="ECO:0000259" key="1">
    <source>
        <dbReference type="Pfam" id="PF18511"/>
    </source>
</evidence>
<gene>
    <name evidence="2" type="ORF">R1sor_024673</name>
</gene>
<dbReference type="EMBL" id="JBJQOH010000007">
    <property type="protein sequence ID" value="KAL3681717.1"/>
    <property type="molecule type" value="Genomic_DNA"/>
</dbReference>
<evidence type="ECO:0000313" key="2">
    <source>
        <dbReference type="EMBL" id="KAL3681717.1"/>
    </source>
</evidence>
<organism evidence="2 3">
    <name type="scientific">Riccia sorocarpa</name>
    <dbReference type="NCBI Taxonomy" id="122646"/>
    <lineage>
        <taxon>Eukaryota</taxon>
        <taxon>Viridiplantae</taxon>
        <taxon>Streptophyta</taxon>
        <taxon>Embryophyta</taxon>
        <taxon>Marchantiophyta</taxon>
        <taxon>Marchantiopsida</taxon>
        <taxon>Marchantiidae</taxon>
        <taxon>Marchantiales</taxon>
        <taxon>Ricciaceae</taxon>
        <taxon>Riccia</taxon>
    </lineage>
</organism>
<dbReference type="InterPro" id="IPR032675">
    <property type="entry name" value="LRR_dom_sf"/>
</dbReference>
<dbReference type="Gene3D" id="1.20.1280.50">
    <property type="match status" value="1"/>
</dbReference>
<dbReference type="CDD" id="cd22159">
    <property type="entry name" value="F-box_AtTIR1-like"/>
    <property type="match status" value="1"/>
</dbReference>
<proteinExistence type="predicted"/>
<comment type="caution">
    <text evidence="2">The sequence shown here is derived from an EMBL/GenBank/DDBJ whole genome shotgun (WGS) entry which is preliminary data.</text>
</comment>
<dbReference type="SUPFAM" id="SSF52047">
    <property type="entry name" value="RNI-like"/>
    <property type="match status" value="1"/>
</dbReference>
<reference evidence="2 3" key="1">
    <citation type="submission" date="2024-09" db="EMBL/GenBank/DDBJ databases">
        <title>Chromosome-scale assembly of Riccia sorocarpa.</title>
        <authorList>
            <person name="Paukszto L."/>
        </authorList>
    </citation>
    <scope>NUCLEOTIDE SEQUENCE [LARGE SCALE GENOMIC DNA]</scope>
    <source>
        <strain evidence="2">LP-2024</strain>
        <tissue evidence="2">Aerial parts of the thallus</tissue>
    </source>
</reference>
<dbReference type="Proteomes" id="UP001633002">
    <property type="component" value="Unassembled WGS sequence"/>
</dbReference>
<dbReference type="AlphaFoldDB" id="A0ABD3GTE1"/>
<dbReference type="SMART" id="SM00367">
    <property type="entry name" value="LRR_CC"/>
    <property type="match status" value="6"/>
</dbReference>
<accession>A0ABD3GTE1</accession>
<name>A0ABD3GTE1_9MARC</name>
<protein>
    <recommendedName>
        <fullName evidence="1">COI1 F-box domain-containing protein</fullName>
    </recommendedName>
</protein>
<dbReference type="SUPFAM" id="SSF81383">
    <property type="entry name" value="F-box domain"/>
    <property type="match status" value="1"/>
</dbReference>
<dbReference type="PANTHER" id="PTHR13318">
    <property type="entry name" value="PARTNER OF PAIRED, ISOFORM B-RELATED"/>
    <property type="match status" value="1"/>
</dbReference>
<keyword evidence="3" id="KW-1185">Reference proteome</keyword>